<sequence length="80" mass="8978">MVELDNRHDHCSGHRGIGHRDSEEGHPDYRNGCPTDLIAKDSGCGCEALRRPCSRMTTCMFELELAIADWFRDEESAGDP</sequence>
<evidence type="ECO:0000313" key="3">
    <source>
        <dbReference type="WBParaSite" id="nRc.2.0.1.t14419-RA"/>
    </source>
</evidence>
<name>A0A915IKM8_ROMCU</name>
<reference evidence="3" key="1">
    <citation type="submission" date="2022-11" db="UniProtKB">
        <authorList>
            <consortium name="WormBaseParasite"/>
        </authorList>
    </citation>
    <scope>IDENTIFICATION</scope>
</reference>
<dbReference type="Proteomes" id="UP000887565">
    <property type="component" value="Unplaced"/>
</dbReference>
<evidence type="ECO:0000313" key="2">
    <source>
        <dbReference type="Proteomes" id="UP000887565"/>
    </source>
</evidence>
<proteinExistence type="predicted"/>
<feature type="compositionally biased region" description="Basic and acidic residues" evidence="1">
    <location>
        <begin position="1"/>
        <end position="29"/>
    </location>
</feature>
<accession>A0A915IKM8</accession>
<organism evidence="2 3">
    <name type="scientific">Romanomermis culicivorax</name>
    <name type="common">Nematode worm</name>
    <dbReference type="NCBI Taxonomy" id="13658"/>
    <lineage>
        <taxon>Eukaryota</taxon>
        <taxon>Metazoa</taxon>
        <taxon>Ecdysozoa</taxon>
        <taxon>Nematoda</taxon>
        <taxon>Enoplea</taxon>
        <taxon>Dorylaimia</taxon>
        <taxon>Mermithida</taxon>
        <taxon>Mermithoidea</taxon>
        <taxon>Mermithidae</taxon>
        <taxon>Romanomermis</taxon>
    </lineage>
</organism>
<protein>
    <submittedName>
        <fullName evidence="3">Uncharacterized protein</fullName>
    </submittedName>
</protein>
<dbReference type="WBParaSite" id="nRc.2.0.1.t14419-RA">
    <property type="protein sequence ID" value="nRc.2.0.1.t14419-RA"/>
    <property type="gene ID" value="nRc.2.0.1.g14419"/>
</dbReference>
<keyword evidence="2" id="KW-1185">Reference proteome</keyword>
<evidence type="ECO:0000256" key="1">
    <source>
        <dbReference type="SAM" id="MobiDB-lite"/>
    </source>
</evidence>
<dbReference type="AlphaFoldDB" id="A0A915IKM8"/>
<feature type="region of interest" description="Disordered" evidence="1">
    <location>
        <begin position="1"/>
        <end position="31"/>
    </location>
</feature>